<evidence type="ECO:0000313" key="1">
    <source>
        <dbReference type="EMBL" id="VDP11123.1"/>
    </source>
</evidence>
<evidence type="ECO:0000313" key="3">
    <source>
        <dbReference type="WBParaSite" id="SBAD_0000717901-mRNA-1"/>
    </source>
</evidence>
<dbReference type="AlphaFoldDB" id="A0A183ITG7"/>
<dbReference type="WBParaSite" id="SBAD_0000717901-mRNA-1">
    <property type="protein sequence ID" value="SBAD_0000717901-mRNA-1"/>
    <property type="gene ID" value="SBAD_0000717901"/>
</dbReference>
<dbReference type="Proteomes" id="UP000270296">
    <property type="component" value="Unassembled WGS sequence"/>
</dbReference>
<keyword evidence="2" id="KW-1185">Reference proteome</keyword>
<dbReference type="OrthoDB" id="5862865at2759"/>
<protein>
    <submittedName>
        <fullName evidence="3">DUF5619 domain-containing protein</fullName>
    </submittedName>
</protein>
<organism evidence="3">
    <name type="scientific">Soboliphyme baturini</name>
    <dbReference type="NCBI Taxonomy" id="241478"/>
    <lineage>
        <taxon>Eukaryota</taxon>
        <taxon>Metazoa</taxon>
        <taxon>Ecdysozoa</taxon>
        <taxon>Nematoda</taxon>
        <taxon>Enoplea</taxon>
        <taxon>Dorylaimia</taxon>
        <taxon>Dioctophymatida</taxon>
        <taxon>Dioctophymatoidea</taxon>
        <taxon>Soboliphymatidae</taxon>
        <taxon>Soboliphyme</taxon>
    </lineage>
</organism>
<dbReference type="EMBL" id="UZAM01010154">
    <property type="protein sequence ID" value="VDP11123.1"/>
    <property type="molecule type" value="Genomic_DNA"/>
</dbReference>
<sequence length="79" mass="9014">MSPFRVKEQELVDVGVKYKLDIVGLSSTKRQDFEILSLCGGEYDSSLEDAWCVLYEVANTEYLVLMCDFNVLVRVDAEK</sequence>
<name>A0A183ITG7_9BILA</name>
<gene>
    <name evidence="1" type="ORF">SBAD_LOCUS6914</name>
</gene>
<reference evidence="3" key="1">
    <citation type="submission" date="2016-06" db="UniProtKB">
        <authorList>
            <consortium name="WormBaseParasite"/>
        </authorList>
    </citation>
    <scope>IDENTIFICATION</scope>
</reference>
<proteinExistence type="predicted"/>
<evidence type="ECO:0000313" key="2">
    <source>
        <dbReference type="Proteomes" id="UP000270296"/>
    </source>
</evidence>
<accession>A0A183ITG7</accession>
<reference evidence="1 2" key="2">
    <citation type="submission" date="2018-11" db="EMBL/GenBank/DDBJ databases">
        <authorList>
            <consortium name="Pathogen Informatics"/>
        </authorList>
    </citation>
    <scope>NUCLEOTIDE SEQUENCE [LARGE SCALE GENOMIC DNA]</scope>
</reference>